<keyword evidence="3" id="KW-1185">Reference proteome</keyword>
<feature type="compositionally biased region" description="Pro residues" evidence="1">
    <location>
        <begin position="134"/>
        <end position="145"/>
    </location>
</feature>
<feature type="compositionally biased region" description="Pro residues" evidence="1">
    <location>
        <begin position="82"/>
        <end position="93"/>
    </location>
</feature>
<accession>A0A4Y7SYF1</accession>
<comment type="caution">
    <text evidence="2">The sequence shown here is derived from an EMBL/GenBank/DDBJ whole genome shotgun (WGS) entry which is preliminary data.</text>
</comment>
<feature type="region of interest" description="Disordered" evidence="1">
    <location>
        <begin position="81"/>
        <end position="108"/>
    </location>
</feature>
<name>A0A4Y7SYF1_COPMI</name>
<feature type="region of interest" description="Disordered" evidence="1">
    <location>
        <begin position="207"/>
        <end position="230"/>
    </location>
</feature>
<feature type="compositionally biased region" description="Acidic residues" evidence="1">
    <location>
        <begin position="207"/>
        <end position="218"/>
    </location>
</feature>
<evidence type="ECO:0000256" key="1">
    <source>
        <dbReference type="SAM" id="MobiDB-lite"/>
    </source>
</evidence>
<reference evidence="2 3" key="1">
    <citation type="journal article" date="2019" name="Nat. Ecol. Evol.">
        <title>Megaphylogeny resolves global patterns of mushroom evolution.</title>
        <authorList>
            <person name="Varga T."/>
            <person name="Krizsan K."/>
            <person name="Foldi C."/>
            <person name="Dima B."/>
            <person name="Sanchez-Garcia M."/>
            <person name="Sanchez-Ramirez S."/>
            <person name="Szollosi G.J."/>
            <person name="Szarkandi J.G."/>
            <person name="Papp V."/>
            <person name="Albert L."/>
            <person name="Andreopoulos W."/>
            <person name="Angelini C."/>
            <person name="Antonin V."/>
            <person name="Barry K.W."/>
            <person name="Bougher N.L."/>
            <person name="Buchanan P."/>
            <person name="Buyck B."/>
            <person name="Bense V."/>
            <person name="Catcheside P."/>
            <person name="Chovatia M."/>
            <person name="Cooper J."/>
            <person name="Damon W."/>
            <person name="Desjardin D."/>
            <person name="Finy P."/>
            <person name="Geml J."/>
            <person name="Haridas S."/>
            <person name="Hughes K."/>
            <person name="Justo A."/>
            <person name="Karasinski D."/>
            <person name="Kautmanova I."/>
            <person name="Kiss B."/>
            <person name="Kocsube S."/>
            <person name="Kotiranta H."/>
            <person name="LaButti K.M."/>
            <person name="Lechner B.E."/>
            <person name="Liimatainen K."/>
            <person name="Lipzen A."/>
            <person name="Lukacs Z."/>
            <person name="Mihaltcheva S."/>
            <person name="Morgado L.N."/>
            <person name="Niskanen T."/>
            <person name="Noordeloos M.E."/>
            <person name="Ohm R.A."/>
            <person name="Ortiz-Santana B."/>
            <person name="Ovrebo C."/>
            <person name="Racz N."/>
            <person name="Riley R."/>
            <person name="Savchenko A."/>
            <person name="Shiryaev A."/>
            <person name="Soop K."/>
            <person name="Spirin V."/>
            <person name="Szebenyi C."/>
            <person name="Tomsovsky M."/>
            <person name="Tulloss R.E."/>
            <person name="Uehling J."/>
            <person name="Grigoriev I.V."/>
            <person name="Vagvolgyi C."/>
            <person name="Papp T."/>
            <person name="Martin F.M."/>
            <person name="Miettinen O."/>
            <person name="Hibbett D.S."/>
            <person name="Nagy L.G."/>
        </authorList>
    </citation>
    <scope>NUCLEOTIDE SEQUENCE [LARGE SCALE GENOMIC DNA]</scope>
    <source>
        <strain evidence="2 3">FP101781</strain>
    </source>
</reference>
<sequence>MDEGSSAPWSQKCACGKRFFQPNSYTHHIQSCKQYKSTVGSSLEKAKIRWGKSNKTKKGKEAIESWFTPDSLDVDHEILVPENPPIAPLPAVPDDPEPEAQELGRGLRISQPTKRYTGQFVATSTMPFHTVPASPSPSPTTPPSSPTGSAQGEPPSPTAQARQSILDGKAWKTTPPNDFGLFKHFWTLEKRPHDPDHYASSADLLDDETADSDEDEQGSDARAQSVTENNPYYPFPNFSSYSLGKWFWNDQEKSTNSFQQLLATLTQEGFKSQDLLRANWTQINASLGFSQFDPSSGDVGTEALWIDDGMSWQTADIELEVPFNSTSSNPGTRTYSIHGSGSALSLL</sequence>
<dbReference type="EMBL" id="QPFP01000045">
    <property type="protein sequence ID" value="TEB26893.1"/>
    <property type="molecule type" value="Genomic_DNA"/>
</dbReference>
<proteinExistence type="predicted"/>
<gene>
    <name evidence="2" type="ORF">FA13DRAFT_1795348</name>
</gene>
<feature type="region of interest" description="Disordered" evidence="1">
    <location>
        <begin position="127"/>
        <end position="163"/>
    </location>
</feature>
<evidence type="ECO:0000313" key="3">
    <source>
        <dbReference type="Proteomes" id="UP000298030"/>
    </source>
</evidence>
<protein>
    <submittedName>
        <fullName evidence="2">Uncharacterized protein</fullName>
    </submittedName>
</protein>
<evidence type="ECO:0000313" key="2">
    <source>
        <dbReference type="EMBL" id="TEB26893.1"/>
    </source>
</evidence>
<dbReference type="OrthoDB" id="3067636at2759"/>
<organism evidence="2 3">
    <name type="scientific">Coprinellus micaceus</name>
    <name type="common">Glistening ink-cap mushroom</name>
    <name type="synonym">Coprinus micaceus</name>
    <dbReference type="NCBI Taxonomy" id="71717"/>
    <lineage>
        <taxon>Eukaryota</taxon>
        <taxon>Fungi</taxon>
        <taxon>Dikarya</taxon>
        <taxon>Basidiomycota</taxon>
        <taxon>Agaricomycotina</taxon>
        <taxon>Agaricomycetes</taxon>
        <taxon>Agaricomycetidae</taxon>
        <taxon>Agaricales</taxon>
        <taxon>Agaricineae</taxon>
        <taxon>Psathyrellaceae</taxon>
        <taxon>Coprinellus</taxon>
    </lineage>
</organism>
<dbReference type="AlphaFoldDB" id="A0A4Y7SYF1"/>
<dbReference type="Proteomes" id="UP000298030">
    <property type="component" value="Unassembled WGS sequence"/>
</dbReference>
<dbReference type="STRING" id="71717.A0A4Y7SYF1"/>